<gene>
    <name evidence="1" type="ORF">O181_065380</name>
</gene>
<protein>
    <submittedName>
        <fullName evidence="1">Uncharacterized protein</fullName>
    </submittedName>
</protein>
<organism evidence="1 2">
    <name type="scientific">Austropuccinia psidii MF-1</name>
    <dbReference type="NCBI Taxonomy" id="1389203"/>
    <lineage>
        <taxon>Eukaryota</taxon>
        <taxon>Fungi</taxon>
        <taxon>Dikarya</taxon>
        <taxon>Basidiomycota</taxon>
        <taxon>Pucciniomycotina</taxon>
        <taxon>Pucciniomycetes</taxon>
        <taxon>Pucciniales</taxon>
        <taxon>Sphaerophragmiaceae</taxon>
        <taxon>Austropuccinia</taxon>
    </lineage>
</organism>
<proteinExistence type="predicted"/>
<dbReference type="Proteomes" id="UP000765509">
    <property type="component" value="Unassembled WGS sequence"/>
</dbReference>
<evidence type="ECO:0000313" key="2">
    <source>
        <dbReference type="Proteomes" id="UP000765509"/>
    </source>
</evidence>
<sequence length="80" mass="8715">MQSMWPVETCQMPSWSCFGKTCPTSIRSSDQLQLTSLSLLKLFPRSLAICLAPSCQLKHKKASFLASAPSSSTLPSALPR</sequence>
<accession>A0A9Q3EUZ0</accession>
<keyword evidence="2" id="KW-1185">Reference proteome</keyword>
<reference evidence="1" key="1">
    <citation type="submission" date="2021-03" db="EMBL/GenBank/DDBJ databases">
        <title>Draft genome sequence of rust myrtle Austropuccinia psidii MF-1, a brazilian biotype.</title>
        <authorList>
            <person name="Quecine M.C."/>
            <person name="Pachon D.M.R."/>
            <person name="Bonatelli M.L."/>
            <person name="Correr F.H."/>
            <person name="Franceschini L.M."/>
            <person name="Leite T.F."/>
            <person name="Margarido G.R.A."/>
            <person name="Almeida C.A."/>
            <person name="Ferrarezi J.A."/>
            <person name="Labate C.A."/>
        </authorList>
    </citation>
    <scope>NUCLEOTIDE SEQUENCE</scope>
    <source>
        <strain evidence="1">MF-1</strain>
    </source>
</reference>
<dbReference type="AlphaFoldDB" id="A0A9Q3EUZ0"/>
<name>A0A9Q3EUZ0_9BASI</name>
<evidence type="ECO:0000313" key="1">
    <source>
        <dbReference type="EMBL" id="MBW0525665.1"/>
    </source>
</evidence>
<comment type="caution">
    <text evidence="1">The sequence shown here is derived from an EMBL/GenBank/DDBJ whole genome shotgun (WGS) entry which is preliminary data.</text>
</comment>
<dbReference type="EMBL" id="AVOT02031985">
    <property type="protein sequence ID" value="MBW0525665.1"/>
    <property type="molecule type" value="Genomic_DNA"/>
</dbReference>